<gene>
    <name evidence="1" type="ORF">GV64_19510</name>
</gene>
<dbReference type="RefSeq" id="WP_020581275.1">
    <property type="nucleotide sequence ID" value="NZ_JOJP01000001.1"/>
</dbReference>
<sequence length="97" mass="11393">MDKHHFLDEVETRLTRLSSASRQGYPPSPLERHRLEGFMEAGVFLGLVTPQELIDLKERTCRAIFGMSVAERKKQKQGSWPLEDIDYSQYEKPRWSR</sequence>
<proteinExistence type="predicted"/>
<protein>
    <submittedName>
        <fullName evidence="1">Uncharacterized protein</fullName>
    </submittedName>
</protein>
<reference evidence="1 2" key="1">
    <citation type="submission" date="2014-06" db="EMBL/GenBank/DDBJ databases">
        <title>Whole Genome Sequences of Three Symbiotic Endozoicomonas Bacteria.</title>
        <authorList>
            <person name="Neave M.J."/>
            <person name="Apprill A."/>
            <person name="Voolstra C.R."/>
        </authorList>
    </citation>
    <scope>NUCLEOTIDE SEQUENCE [LARGE SCALE GENOMIC DNA]</scope>
    <source>
        <strain evidence="1 2">DSM 22380</strain>
    </source>
</reference>
<organism evidence="1 2">
    <name type="scientific">Endozoicomonas elysicola</name>
    <dbReference type="NCBI Taxonomy" id="305900"/>
    <lineage>
        <taxon>Bacteria</taxon>
        <taxon>Pseudomonadati</taxon>
        <taxon>Pseudomonadota</taxon>
        <taxon>Gammaproteobacteria</taxon>
        <taxon>Oceanospirillales</taxon>
        <taxon>Endozoicomonadaceae</taxon>
        <taxon>Endozoicomonas</taxon>
    </lineage>
</organism>
<dbReference type="AlphaFoldDB" id="A0A081KEQ0"/>
<comment type="caution">
    <text evidence="1">The sequence shown here is derived from an EMBL/GenBank/DDBJ whole genome shotgun (WGS) entry which is preliminary data.</text>
</comment>
<name>A0A081KEQ0_9GAMM</name>
<accession>A0A081KEQ0</accession>
<dbReference type="EMBL" id="JOJP01000001">
    <property type="protein sequence ID" value="KEI72626.1"/>
    <property type="molecule type" value="Genomic_DNA"/>
</dbReference>
<evidence type="ECO:0000313" key="1">
    <source>
        <dbReference type="EMBL" id="KEI72626.1"/>
    </source>
</evidence>
<keyword evidence="2" id="KW-1185">Reference proteome</keyword>
<evidence type="ECO:0000313" key="2">
    <source>
        <dbReference type="Proteomes" id="UP000027997"/>
    </source>
</evidence>
<dbReference type="STRING" id="305900.GV64_19510"/>
<dbReference type="Proteomes" id="UP000027997">
    <property type="component" value="Unassembled WGS sequence"/>
</dbReference>